<dbReference type="VEuPathDB" id="FungiDB:EYZ11_001829"/>
<evidence type="ECO:0000313" key="2">
    <source>
        <dbReference type="EMBL" id="THC98695.1"/>
    </source>
</evidence>
<name>A0A4S3JSU9_9EURO</name>
<reference evidence="2 3" key="1">
    <citation type="submission" date="2019-03" db="EMBL/GenBank/DDBJ databases">
        <title>The genome sequence of a newly discovered highly antifungal drug resistant Aspergillus species, Aspergillus tanneri NIH 1004.</title>
        <authorList>
            <person name="Mounaud S."/>
            <person name="Singh I."/>
            <person name="Joardar V."/>
            <person name="Pakala S."/>
            <person name="Pakala S."/>
            <person name="Venepally P."/>
            <person name="Hoover J."/>
            <person name="Nierman W."/>
            <person name="Chung J."/>
            <person name="Losada L."/>
        </authorList>
    </citation>
    <scope>NUCLEOTIDE SEQUENCE [LARGE SCALE GENOMIC DNA]</scope>
    <source>
        <strain evidence="2 3">NIH1004</strain>
    </source>
</reference>
<dbReference type="EMBL" id="SOSA01000037">
    <property type="protein sequence ID" value="THC98695.1"/>
    <property type="molecule type" value="Genomic_DNA"/>
</dbReference>
<keyword evidence="3" id="KW-1185">Reference proteome</keyword>
<evidence type="ECO:0000313" key="3">
    <source>
        <dbReference type="Proteomes" id="UP000308092"/>
    </source>
</evidence>
<sequence>MQPWQGFTTPDVIEHVWFAGCAGPTKRYLGDKNHNEDSLNHAHETADNVCLIFSVNKSGKYYGYARMISPIQDDDDLILVMPSRPDHVHPESQDLEVTSTLAASTASNGWIIADGAHGTILGSRDIGG</sequence>
<dbReference type="Proteomes" id="UP000308092">
    <property type="component" value="Unassembled WGS sequence"/>
</dbReference>
<dbReference type="Gene3D" id="3.10.590.10">
    <property type="entry name" value="ph1033 like domains"/>
    <property type="match status" value="1"/>
</dbReference>
<protein>
    <recommendedName>
        <fullName evidence="1">YTH domain-containing protein</fullName>
    </recommendedName>
</protein>
<dbReference type="Pfam" id="PF04146">
    <property type="entry name" value="YTH"/>
    <property type="match status" value="1"/>
</dbReference>
<feature type="domain" description="YTH" evidence="1">
    <location>
        <begin position="32"/>
        <end position="78"/>
    </location>
</feature>
<dbReference type="STRING" id="1220188.A0A4S3JSU9"/>
<dbReference type="AlphaFoldDB" id="A0A4S3JSU9"/>
<dbReference type="InterPro" id="IPR007275">
    <property type="entry name" value="YTH_domain"/>
</dbReference>
<comment type="caution">
    <text evidence="2">The sequence shown here is derived from an EMBL/GenBank/DDBJ whole genome shotgun (WGS) entry which is preliminary data.</text>
</comment>
<accession>A0A4S3JSU9</accession>
<organism evidence="2 3">
    <name type="scientific">Aspergillus tanneri</name>
    <dbReference type="NCBI Taxonomy" id="1220188"/>
    <lineage>
        <taxon>Eukaryota</taxon>
        <taxon>Fungi</taxon>
        <taxon>Dikarya</taxon>
        <taxon>Ascomycota</taxon>
        <taxon>Pezizomycotina</taxon>
        <taxon>Eurotiomycetes</taxon>
        <taxon>Eurotiomycetidae</taxon>
        <taxon>Eurotiales</taxon>
        <taxon>Aspergillaceae</taxon>
        <taxon>Aspergillus</taxon>
        <taxon>Aspergillus subgen. Circumdati</taxon>
    </lineage>
</organism>
<gene>
    <name evidence="2" type="ORF">EYZ11_001829</name>
</gene>
<dbReference type="GO" id="GO:0003723">
    <property type="term" value="F:RNA binding"/>
    <property type="evidence" value="ECO:0007669"/>
    <property type="project" value="InterPro"/>
</dbReference>
<evidence type="ECO:0000259" key="1">
    <source>
        <dbReference type="Pfam" id="PF04146"/>
    </source>
</evidence>
<proteinExistence type="predicted"/>